<gene>
    <name evidence="3" type="ORF">sS8_5210</name>
</gene>
<name>A0A250KZW2_9GAMM</name>
<accession>A0A250KZW2</accession>
<evidence type="ECO:0000313" key="4">
    <source>
        <dbReference type="Proteomes" id="UP000266313"/>
    </source>
</evidence>
<dbReference type="KEGG" id="mmai:sS8_5210"/>
<reference evidence="3 4" key="1">
    <citation type="submission" date="2016-12" db="EMBL/GenBank/DDBJ databases">
        <title>Genome sequencing of Methylocaldum marinum.</title>
        <authorList>
            <person name="Takeuchi M."/>
            <person name="Kamagata Y."/>
            <person name="Hiraoka S."/>
            <person name="Oshima K."/>
            <person name="Hattori M."/>
            <person name="Iwasaki W."/>
        </authorList>
    </citation>
    <scope>NUCLEOTIDE SEQUENCE [LARGE SCALE GENOMIC DNA]</scope>
    <source>
        <strain evidence="3 4">S8</strain>
    </source>
</reference>
<feature type="region of interest" description="Disordered" evidence="1">
    <location>
        <begin position="167"/>
        <end position="219"/>
    </location>
</feature>
<keyword evidence="2" id="KW-0732">Signal</keyword>
<feature type="compositionally biased region" description="Low complexity" evidence="1">
    <location>
        <begin position="203"/>
        <end position="219"/>
    </location>
</feature>
<feature type="compositionally biased region" description="Gly residues" evidence="1">
    <location>
        <begin position="170"/>
        <end position="202"/>
    </location>
</feature>
<organism evidence="3 4">
    <name type="scientific">Methylocaldum marinum</name>
    <dbReference type="NCBI Taxonomy" id="1432792"/>
    <lineage>
        <taxon>Bacteria</taxon>
        <taxon>Pseudomonadati</taxon>
        <taxon>Pseudomonadota</taxon>
        <taxon>Gammaproteobacteria</taxon>
        <taxon>Methylococcales</taxon>
        <taxon>Methylococcaceae</taxon>
        <taxon>Methylocaldum</taxon>
    </lineage>
</organism>
<feature type="signal peptide" evidence="2">
    <location>
        <begin position="1"/>
        <end position="26"/>
    </location>
</feature>
<dbReference type="AlphaFoldDB" id="A0A250KZW2"/>
<keyword evidence="4" id="KW-1185">Reference proteome</keyword>
<evidence type="ECO:0000256" key="2">
    <source>
        <dbReference type="SAM" id="SignalP"/>
    </source>
</evidence>
<proteinExistence type="predicted"/>
<evidence type="ECO:0008006" key="5">
    <source>
        <dbReference type="Google" id="ProtNLM"/>
    </source>
</evidence>
<dbReference type="RefSeq" id="WP_179952385.1">
    <property type="nucleotide sequence ID" value="NZ_AP017928.1"/>
</dbReference>
<protein>
    <recommendedName>
        <fullName evidence="5">Carboxypeptidase regulatory-like domain-containing protein</fullName>
    </recommendedName>
</protein>
<evidence type="ECO:0000313" key="3">
    <source>
        <dbReference type="EMBL" id="BBA37132.1"/>
    </source>
</evidence>
<evidence type="ECO:0000256" key="1">
    <source>
        <dbReference type="SAM" id="MobiDB-lite"/>
    </source>
</evidence>
<dbReference type="EMBL" id="AP017928">
    <property type="protein sequence ID" value="BBA37132.1"/>
    <property type="molecule type" value="Genomic_DNA"/>
</dbReference>
<sequence length="219" mass="21151">MTNQSFDKSRISLLKGGLCAFSIAIAGLMAGCDSGPGGSASAPAVSEARISGSVRDQHGAVTDAKIEVRDKNGQLVTSTALTGSSSQYSVTVPAGTAYPIVLTAIPNNPAPGRGPVKAVVTSSLADTMDITDVTTIVVDSAMTLGGLTEANIAKASGGAIGLRQRQGVSAGAGGGGAGPGQSGGGVSRGGHGGHGEHAGSGSGSPSPNSGSGQQPQQNQ</sequence>
<feature type="chain" id="PRO_5012648390" description="Carboxypeptidase regulatory-like domain-containing protein" evidence="2">
    <location>
        <begin position="27"/>
        <end position="219"/>
    </location>
</feature>
<dbReference type="Proteomes" id="UP000266313">
    <property type="component" value="Chromosome"/>
</dbReference>